<evidence type="ECO:0000259" key="3">
    <source>
        <dbReference type="SMART" id="SM00244"/>
    </source>
</evidence>
<evidence type="ECO:0000313" key="4">
    <source>
        <dbReference type="EMBL" id="MBK0331750.1"/>
    </source>
</evidence>
<proteinExistence type="predicted"/>
<feature type="transmembrane region" description="Helical" evidence="2">
    <location>
        <begin position="6"/>
        <end position="26"/>
    </location>
</feature>
<dbReference type="PANTHER" id="PTHR43327:SF31">
    <property type="entry name" value="HYPERSENSITIVE-INDUCED RESPONSE PROTEIN 2"/>
    <property type="match status" value="1"/>
</dbReference>
<evidence type="ECO:0000256" key="2">
    <source>
        <dbReference type="SAM" id="Phobius"/>
    </source>
</evidence>
<keyword evidence="5" id="KW-1185">Reference proteome</keyword>
<feature type="compositionally biased region" description="Low complexity" evidence="1">
    <location>
        <begin position="349"/>
        <end position="360"/>
    </location>
</feature>
<keyword evidence="2" id="KW-1133">Transmembrane helix</keyword>
<evidence type="ECO:0000313" key="5">
    <source>
        <dbReference type="Proteomes" id="UP000612352"/>
    </source>
</evidence>
<feature type="compositionally biased region" description="Basic and acidic residues" evidence="1">
    <location>
        <begin position="323"/>
        <end position="334"/>
    </location>
</feature>
<dbReference type="InterPro" id="IPR036013">
    <property type="entry name" value="Band_7/SPFH_dom_sf"/>
</dbReference>
<evidence type="ECO:0000256" key="1">
    <source>
        <dbReference type="SAM" id="MobiDB-lite"/>
    </source>
</evidence>
<protein>
    <submittedName>
        <fullName evidence="4">SPFH domain-containing protein</fullName>
    </submittedName>
</protein>
<dbReference type="Pfam" id="PF01145">
    <property type="entry name" value="Band_7"/>
    <property type="match status" value="1"/>
</dbReference>
<dbReference type="SUPFAM" id="SSF117892">
    <property type="entry name" value="Band 7/SPFH domain"/>
    <property type="match status" value="1"/>
</dbReference>
<dbReference type="PANTHER" id="PTHR43327">
    <property type="entry name" value="STOMATIN-LIKE PROTEIN 2, MITOCHONDRIAL"/>
    <property type="match status" value="1"/>
</dbReference>
<feature type="compositionally biased region" description="Low complexity" evidence="1">
    <location>
        <begin position="304"/>
        <end position="319"/>
    </location>
</feature>
<dbReference type="RefSeq" id="WP_200502397.1">
    <property type="nucleotide sequence ID" value="NZ_JAEDAJ010000005.1"/>
</dbReference>
<keyword evidence="2" id="KW-0812">Transmembrane</keyword>
<dbReference type="CDD" id="cd03407">
    <property type="entry name" value="SPFH_like_u4"/>
    <property type="match status" value="1"/>
</dbReference>
<dbReference type="Proteomes" id="UP000612352">
    <property type="component" value="Unassembled WGS sequence"/>
</dbReference>
<organism evidence="4 5">
    <name type="scientific">Brachybacterium halotolerans</name>
    <dbReference type="NCBI Taxonomy" id="2795215"/>
    <lineage>
        <taxon>Bacteria</taxon>
        <taxon>Bacillati</taxon>
        <taxon>Actinomycetota</taxon>
        <taxon>Actinomycetes</taxon>
        <taxon>Micrococcales</taxon>
        <taxon>Dermabacteraceae</taxon>
        <taxon>Brachybacterium</taxon>
    </lineage>
</organism>
<gene>
    <name evidence="4" type="ORF">I8D64_10070</name>
</gene>
<feature type="domain" description="Band 7" evidence="3">
    <location>
        <begin position="32"/>
        <end position="191"/>
    </location>
</feature>
<name>A0ABS1BCM2_9MICO</name>
<accession>A0ABS1BCM2</accession>
<dbReference type="SMART" id="SM00244">
    <property type="entry name" value="PHB"/>
    <property type="match status" value="1"/>
</dbReference>
<feature type="region of interest" description="Disordered" evidence="1">
    <location>
        <begin position="304"/>
        <end position="379"/>
    </location>
</feature>
<dbReference type="InterPro" id="IPR050710">
    <property type="entry name" value="Band7/mec-2_domain"/>
</dbReference>
<comment type="caution">
    <text evidence="4">The sequence shown here is derived from an EMBL/GenBank/DDBJ whole genome shotgun (WGS) entry which is preliminary data.</text>
</comment>
<dbReference type="EMBL" id="JAEDAJ010000005">
    <property type="protein sequence ID" value="MBK0331750.1"/>
    <property type="molecule type" value="Genomic_DNA"/>
</dbReference>
<keyword evidence="2" id="KW-0472">Membrane</keyword>
<sequence>MEGAIAVLIVIVVLVVVLAILAALLFGGLRTSIMFTVHTQENVIVERFGKFKRVATPGLNVKAPFVDSTTRPISLRIQQLEVNIESKTKDNVFVTVPVAVQYVIKEDQVVDAYYRLSNPENQIRSYVFDTVRSALSGLELDAAFESKDDIARSVENTLSERMREFGFNIVNTLVQDISPDQRVRDSMNSINAAQRDRVAAQSLAEADKIKRVTQAEAEAESKRLQGEGVAAQRKAIAMGIAEQYEMLRKVGIESSAEQLLLMTQYFDTMQDVARNGRSNVLFLPSNPGTVGSMGDEIRTAMLQAQAAQDASDAGAGDASAEADESRRQRAEAARRAAAQRAQEAKADAQRAAQNAQQQAQGNGGQGGQQPPWAHPGQQG</sequence>
<dbReference type="Gene3D" id="3.30.479.30">
    <property type="entry name" value="Band 7 domain"/>
    <property type="match status" value="1"/>
</dbReference>
<dbReference type="InterPro" id="IPR001107">
    <property type="entry name" value="Band_7"/>
</dbReference>
<reference evidence="4 5" key="1">
    <citation type="submission" date="2020-12" db="EMBL/GenBank/DDBJ databases">
        <title>Brachybacterium sp. MASK1Z-5, whole genome shotgun sequence.</title>
        <authorList>
            <person name="Tuo L."/>
        </authorList>
    </citation>
    <scope>NUCLEOTIDE SEQUENCE [LARGE SCALE GENOMIC DNA]</scope>
    <source>
        <strain evidence="4 5">MASK1Z-5</strain>
    </source>
</reference>